<protein>
    <submittedName>
        <fullName evidence="2">Helix-turn-helix domain-containing protein</fullName>
    </submittedName>
</protein>
<dbReference type="RefSeq" id="WP_103601986.1">
    <property type="nucleotide sequence ID" value="NZ_CP060707.1"/>
</dbReference>
<reference evidence="2 3" key="1">
    <citation type="journal article" date="2018" name="Emerg. Microbes Infect.">
        <title>Genomic analysis of oral Campylobacter concisus strains identified a potential bacterial molecular marker associated with active Crohn's disease.</title>
        <authorList>
            <person name="Liu F."/>
            <person name="Ma R."/>
            <person name="Tay C.Y.A."/>
            <person name="Octavia S."/>
            <person name="Lan R."/>
            <person name="Chung H.K.L."/>
            <person name="Riordan S.M."/>
            <person name="Grimm M.C."/>
            <person name="Leong R.W."/>
            <person name="Tanaka M.M."/>
            <person name="Connor S."/>
            <person name="Zhang L."/>
        </authorList>
    </citation>
    <scope>NUCLEOTIDE SEQUENCE [LARGE SCALE GENOMIC DNA]</scope>
    <source>
        <strain evidence="2 3">P1CDO2</strain>
    </source>
</reference>
<proteinExistence type="predicted"/>
<dbReference type="InterPro" id="IPR009061">
    <property type="entry name" value="DNA-bd_dom_put_sf"/>
</dbReference>
<sequence>MKIEKINYMSYKDAAAMLNLSIITIKKWAQKGIIKRYAVTARSVFVDRDEILELIKSKGA</sequence>
<dbReference type="AlphaFoldDB" id="A0A7S9WR40"/>
<organism evidence="2 3">
    <name type="scientific">Campylobacter concisus</name>
    <dbReference type="NCBI Taxonomy" id="199"/>
    <lineage>
        <taxon>Bacteria</taxon>
        <taxon>Pseudomonadati</taxon>
        <taxon>Campylobacterota</taxon>
        <taxon>Epsilonproteobacteria</taxon>
        <taxon>Campylobacterales</taxon>
        <taxon>Campylobacteraceae</taxon>
        <taxon>Campylobacter</taxon>
    </lineage>
</organism>
<dbReference type="InterPro" id="IPR041657">
    <property type="entry name" value="HTH_17"/>
</dbReference>
<evidence type="ECO:0000259" key="1">
    <source>
        <dbReference type="Pfam" id="PF12728"/>
    </source>
</evidence>
<accession>A0A7S9WR40</accession>
<name>A0A7S9WR40_9BACT</name>
<dbReference type="Pfam" id="PF12728">
    <property type="entry name" value="HTH_17"/>
    <property type="match status" value="1"/>
</dbReference>
<dbReference type="EMBL" id="CP060707">
    <property type="protein sequence ID" value="QPH90172.1"/>
    <property type="molecule type" value="Genomic_DNA"/>
</dbReference>
<dbReference type="Proteomes" id="UP000594508">
    <property type="component" value="Chromosome"/>
</dbReference>
<evidence type="ECO:0000313" key="3">
    <source>
        <dbReference type="Proteomes" id="UP000594508"/>
    </source>
</evidence>
<evidence type="ECO:0000313" key="2">
    <source>
        <dbReference type="EMBL" id="QPH90172.1"/>
    </source>
</evidence>
<gene>
    <name evidence="2" type="ORF">CVT00_01105</name>
</gene>
<dbReference type="SUPFAM" id="SSF46955">
    <property type="entry name" value="Putative DNA-binding domain"/>
    <property type="match status" value="1"/>
</dbReference>
<feature type="domain" description="Helix-turn-helix" evidence="1">
    <location>
        <begin position="8"/>
        <end position="58"/>
    </location>
</feature>